<name>A0AAV3YAZ2_9GAST</name>
<dbReference type="GO" id="GO:0006508">
    <property type="term" value="P:proteolysis"/>
    <property type="evidence" value="ECO:0007669"/>
    <property type="project" value="UniProtKB-KW"/>
</dbReference>
<keyword evidence="2" id="KW-0378">Hydrolase</keyword>
<dbReference type="InterPro" id="IPR009003">
    <property type="entry name" value="Peptidase_S1_PA"/>
</dbReference>
<dbReference type="Proteomes" id="UP000735302">
    <property type="component" value="Unassembled WGS sequence"/>
</dbReference>
<dbReference type="GO" id="GO:0004252">
    <property type="term" value="F:serine-type endopeptidase activity"/>
    <property type="evidence" value="ECO:0007669"/>
    <property type="project" value="InterPro"/>
</dbReference>
<dbReference type="EMBL" id="BLXT01000641">
    <property type="protein sequence ID" value="GFN79253.1"/>
    <property type="molecule type" value="Genomic_DNA"/>
</dbReference>
<dbReference type="Pfam" id="PF00089">
    <property type="entry name" value="Trypsin"/>
    <property type="match status" value="1"/>
</dbReference>
<dbReference type="PROSITE" id="PS00134">
    <property type="entry name" value="TRYPSIN_HIS"/>
    <property type="match status" value="1"/>
</dbReference>
<protein>
    <submittedName>
        <fullName evidence="2">Transmembrane protease serine</fullName>
    </submittedName>
</protein>
<accession>A0AAV3YAZ2</accession>
<proteinExistence type="predicted"/>
<evidence type="ECO:0000313" key="3">
    <source>
        <dbReference type="Proteomes" id="UP000735302"/>
    </source>
</evidence>
<keyword evidence="2" id="KW-0472">Membrane</keyword>
<evidence type="ECO:0000259" key="1">
    <source>
        <dbReference type="Pfam" id="PF00089"/>
    </source>
</evidence>
<dbReference type="InterPro" id="IPR018114">
    <property type="entry name" value="TRYPSIN_HIS"/>
</dbReference>
<evidence type="ECO:0000313" key="2">
    <source>
        <dbReference type="EMBL" id="GFN79253.1"/>
    </source>
</evidence>
<keyword evidence="3" id="KW-1185">Reference proteome</keyword>
<dbReference type="SUPFAM" id="SSF50494">
    <property type="entry name" value="Trypsin-like serine proteases"/>
    <property type="match status" value="1"/>
</dbReference>
<dbReference type="InterPro" id="IPR001254">
    <property type="entry name" value="Trypsin_dom"/>
</dbReference>
<comment type="caution">
    <text evidence="2">The sequence shown here is derived from an EMBL/GenBank/DDBJ whole genome shotgun (WGS) entry which is preliminary data.</text>
</comment>
<dbReference type="Gene3D" id="2.40.10.10">
    <property type="entry name" value="Trypsin-like serine proteases"/>
    <property type="match status" value="1"/>
</dbReference>
<dbReference type="AlphaFoldDB" id="A0AAV3YAZ2"/>
<gene>
    <name evidence="2" type="ORF">PoB_000575900</name>
</gene>
<organism evidence="2 3">
    <name type="scientific">Plakobranchus ocellatus</name>
    <dbReference type="NCBI Taxonomy" id="259542"/>
    <lineage>
        <taxon>Eukaryota</taxon>
        <taxon>Metazoa</taxon>
        <taxon>Spiralia</taxon>
        <taxon>Lophotrochozoa</taxon>
        <taxon>Mollusca</taxon>
        <taxon>Gastropoda</taxon>
        <taxon>Heterobranchia</taxon>
        <taxon>Euthyneura</taxon>
        <taxon>Panpulmonata</taxon>
        <taxon>Sacoglossa</taxon>
        <taxon>Placobranchoidea</taxon>
        <taxon>Plakobranchidae</taxon>
        <taxon>Plakobranchus</taxon>
    </lineage>
</organism>
<feature type="domain" description="Peptidase S1" evidence="1">
    <location>
        <begin position="110"/>
        <end position="153"/>
    </location>
</feature>
<sequence>MMVPCMMVFMQGTVTRGRRRGRQKKRWEDNIREWAGLELRNTSRKAEDKQEWKAVVKRSSAPRRIPNIRHSKCLNHLIVQLIVDSQYRLILLGCTEATCNYMRASPTPRIIGGTASRRGEFPWVAMLLKDGAYHCVCNIMDENHCLTAAHCFQS</sequence>
<keyword evidence="2" id="KW-0645">Protease</keyword>
<keyword evidence="2" id="KW-0812">Transmembrane</keyword>
<dbReference type="InterPro" id="IPR043504">
    <property type="entry name" value="Peptidase_S1_PA_chymotrypsin"/>
</dbReference>
<reference evidence="2 3" key="1">
    <citation type="journal article" date="2021" name="Elife">
        <title>Chloroplast acquisition without the gene transfer in kleptoplastic sea slugs, Plakobranchus ocellatus.</title>
        <authorList>
            <person name="Maeda T."/>
            <person name="Takahashi S."/>
            <person name="Yoshida T."/>
            <person name="Shimamura S."/>
            <person name="Takaki Y."/>
            <person name="Nagai Y."/>
            <person name="Toyoda A."/>
            <person name="Suzuki Y."/>
            <person name="Arimoto A."/>
            <person name="Ishii H."/>
            <person name="Satoh N."/>
            <person name="Nishiyama T."/>
            <person name="Hasebe M."/>
            <person name="Maruyama T."/>
            <person name="Minagawa J."/>
            <person name="Obokata J."/>
            <person name="Shigenobu S."/>
        </authorList>
    </citation>
    <scope>NUCLEOTIDE SEQUENCE [LARGE SCALE GENOMIC DNA]</scope>
</reference>